<dbReference type="EMBL" id="UZAL01047737">
    <property type="protein sequence ID" value="VDP85152.1"/>
    <property type="molecule type" value="Genomic_DNA"/>
</dbReference>
<dbReference type="AlphaFoldDB" id="A0A183Q4N0"/>
<organism evidence="1 2">
    <name type="scientific">Schistosoma mattheei</name>
    <dbReference type="NCBI Taxonomy" id="31246"/>
    <lineage>
        <taxon>Eukaryota</taxon>
        <taxon>Metazoa</taxon>
        <taxon>Spiralia</taxon>
        <taxon>Lophotrochozoa</taxon>
        <taxon>Platyhelminthes</taxon>
        <taxon>Trematoda</taxon>
        <taxon>Digenea</taxon>
        <taxon>Strigeidida</taxon>
        <taxon>Schistosomatoidea</taxon>
        <taxon>Schistosomatidae</taxon>
        <taxon>Schistosoma</taxon>
    </lineage>
</organism>
<proteinExistence type="predicted"/>
<evidence type="ECO:0000313" key="1">
    <source>
        <dbReference type="EMBL" id="VDP85152.1"/>
    </source>
</evidence>
<name>A0A183Q4N0_9TREM</name>
<gene>
    <name evidence="1" type="ORF">SMTD_LOCUS21566</name>
</gene>
<sequence length="102" mass="11454">MLTVFLAQPVARKSRGELMKLVDVSYYGNCDEDDGVIVPQEAVYEQEAIAHKIAEWKYRKASDSQPGYSCKPLGDEFDELDEDNADTRNIYDVGDNVSIFGV</sequence>
<dbReference type="GO" id="GO:0000350">
    <property type="term" value="P:generation of catalytic spliceosome for second transesterification step"/>
    <property type="evidence" value="ECO:0007669"/>
    <property type="project" value="InterPro"/>
</dbReference>
<protein>
    <submittedName>
        <fullName evidence="1">Uncharacterized protein</fullName>
    </submittedName>
</protein>
<reference evidence="1 2" key="1">
    <citation type="submission" date="2018-11" db="EMBL/GenBank/DDBJ databases">
        <authorList>
            <consortium name="Pathogen Informatics"/>
        </authorList>
    </citation>
    <scope>NUCLEOTIDE SEQUENCE [LARGE SCALE GENOMIC DNA]</scope>
    <source>
        <strain>Denwood</strain>
        <strain evidence="2">Zambia</strain>
    </source>
</reference>
<accession>A0A183Q4N0</accession>
<dbReference type="STRING" id="31246.A0A183Q4N0"/>
<keyword evidence="2" id="KW-1185">Reference proteome</keyword>
<evidence type="ECO:0000313" key="2">
    <source>
        <dbReference type="Proteomes" id="UP000269396"/>
    </source>
</evidence>
<dbReference type="Pfam" id="PF06246">
    <property type="entry name" value="Isy1"/>
    <property type="match status" value="1"/>
</dbReference>
<dbReference type="Proteomes" id="UP000269396">
    <property type="component" value="Unassembled WGS sequence"/>
</dbReference>
<dbReference type="InterPro" id="IPR009360">
    <property type="entry name" value="Isy1"/>
</dbReference>